<dbReference type="InterPro" id="IPR003594">
    <property type="entry name" value="HATPase_dom"/>
</dbReference>
<evidence type="ECO:0000259" key="23">
    <source>
        <dbReference type="PROSITE" id="PS50894"/>
    </source>
</evidence>
<dbReference type="InterPro" id="IPR036890">
    <property type="entry name" value="HATPase_C_sf"/>
</dbReference>
<keyword evidence="4" id="KW-1003">Cell membrane</keyword>
<dbReference type="SUPFAM" id="SSF47226">
    <property type="entry name" value="Histidine-containing phosphotransfer domain, HPT domain"/>
    <property type="match status" value="1"/>
</dbReference>
<dbReference type="Gene3D" id="3.30.450.20">
    <property type="entry name" value="PAS domain"/>
    <property type="match status" value="4"/>
</dbReference>
<evidence type="ECO:0000256" key="4">
    <source>
        <dbReference type="ARBA" id="ARBA00022475"/>
    </source>
</evidence>
<dbReference type="EC" id="2.7.13.3" evidence="3"/>
<organism evidence="24 25">
    <name type="scientific">Gimesia benthica</name>
    <dbReference type="NCBI Taxonomy" id="2608982"/>
    <lineage>
        <taxon>Bacteria</taxon>
        <taxon>Pseudomonadati</taxon>
        <taxon>Planctomycetota</taxon>
        <taxon>Planctomycetia</taxon>
        <taxon>Planctomycetales</taxon>
        <taxon>Planctomycetaceae</taxon>
        <taxon>Gimesia</taxon>
    </lineage>
</organism>
<keyword evidence="11 17" id="KW-1133">Transmembrane helix</keyword>
<feature type="domain" description="Response regulatory" evidence="20">
    <location>
        <begin position="1095"/>
        <end position="1215"/>
    </location>
</feature>
<keyword evidence="12" id="KW-0902">Two-component regulatory system</keyword>
<dbReference type="SUPFAM" id="SSF47384">
    <property type="entry name" value="Homodimeric domain of signal transducing histidine kinase"/>
    <property type="match status" value="1"/>
</dbReference>
<dbReference type="Gene3D" id="3.40.50.2300">
    <property type="match status" value="2"/>
</dbReference>
<evidence type="ECO:0000313" key="25">
    <source>
        <dbReference type="Proteomes" id="UP000427281"/>
    </source>
</evidence>
<evidence type="ECO:0000256" key="11">
    <source>
        <dbReference type="ARBA" id="ARBA00022989"/>
    </source>
</evidence>
<dbReference type="SMART" id="SM00091">
    <property type="entry name" value="PAS"/>
    <property type="match status" value="4"/>
</dbReference>
<dbReference type="Gene3D" id="1.10.287.130">
    <property type="match status" value="1"/>
</dbReference>
<dbReference type="InterPro" id="IPR058544">
    <property type="entry name" value="ETR1_N"/>
</dbReference>
<keyword evidence="25" id="KW-1185">Reference proteome</keyword>
<feature type="domain" description="PAS" evidence="21">
    <location>
        <begin position="568"/>
        <end position="624"/>
    </location>
</feature>
<feature type="transmembrane region" description="Helical" evidence="17">
    <location>
        <begin position="112"/>
        <end position="139"/>
    </location>
</feature>
<dbReference type="InterPro" id="IPR036097">
    <property type="entry name" value="HisK_dim/P_sf"/>
</dbReference>
<dbReference type="Pfam" id="PF08447">
    <property type="entry name" value="PAS_3"/>
    <property type="match status" value="2"/>
</dbReference>
<keyword evidence="8" id="KW-0547">Nucleotide-binding</keyword>
<feature type="domain" description="PAC" evidence="22">
    <location>
        <begin position="258"/>
        <end position="310"/>
    </location>
</feature>
<evidence type="ECO:0000259" key="22">
    <source>
        <dbReference type="PROSITE" id="PS50113"/>
    </source>
</evidence>
<dbReference type="EMBL" id="CP043930">
    <property type="protein sequence ID" value="QGQ24799.1"/>
    <property type="molecule type" value="Genomic_DNA"/>
</dbReference>
<feature type="modified residue" description="4-aspartylphosphate" evidence="15">
    <location>
        <position position="1144"/>
    </location>
</feature>
<dbReference type="PROSITE" id="PS50894">
    <property type="entry name" value="HPT"/>
    <property type="match status" value="1"/>
</dbReference>
<dbReference type="InterPro" id="IPR000700">
    <property type="entry name" value="PAS-assoc_C"/>
</dbReference>
<keyword evidence="9" id="KW-0418">Kinase</keyword>
<feature type="domain" description="Response regulatory" evidence="20">
    <location>
        <begin position="949"/>
        <end position="1065"/>
    </location>
</feature>
<comment type="caution">
    <text evidence="15">Lacks conserved residue(s) required for the propagation of feature annotation.</text>
</comment>
<evidence type="ECO:0000259" key="20">
    <source>
        <dbReference type="PROSITE" id="PS50110"/>
    </source>
</evidence>
<dbReference type="SUPFAM" id="SSF55874">
    <property type="entry name" value="ATPase domain of HSP90 chaperone/DNA topoisomerase II/histidine kinase"/>
    <property type="match status" value="1"/>
</dbReference>
<evidence type="ECO:0000256" key="8">
    <source>
        <dbReference type="ARBA" id="ARBA00022741"/>
    </source>
</evidence>
<dbReference type="InterPro" id="IPR000014">
    <property type="entry name" value="PAS"/>
</dbReference>
<evidence type="ECO:0000256" key="13">
    <source>
        <dbReference type="ARBA" id="ARBA00023136"/>
    </source>
</evidence>
<evidence type="ECO:0000256" key="9">
    <source>
        <dbReference type="ARBA" id="ARBA00022777"/>
    </source>
</evidence>
<dbReference type="CDD" id="cd00130">
    <property type="entry name" value="PAS"/>
    <property type="match status" value="4"/>
</dbReference>
<dbReference type="InterPro" id="IPR011006">
    <property type="entry name" value="CheY-like_superfamily"/>
</dbReference>
<dbReference type="Pfam" id="PF02518">
    <property type="entry name" value="HATPase_c"/>
    <property type="match status" value="1"/>
</dbReference>
<accession>A0A6I6AJI2</accession>
<evidence type="ECO:0000256" key="7">
    <source>
        <dbReference type="ARBA" id="ARBA00022692"/>
    </source>
</evidence>
<evidence type="ECO:0000256" key="3">
    <source>
        <dbReference type="ARBA" id="ARBA00012438"/>
    </source>
</evidence>
<sequence length="1359" mass="152261">MMSARNFYIAILITLVMCAPLAAEEACPSCAPGHCATSLDENAFQAEGPFVFFSKLFDTSDFPQRWYCGTWSSDNGWLHIISDIGIFGAYFAIPVILLYYMLQRKDLPFPKVIWLFAAFILFCGLGHLIEAGIFWWPVYRFSGLIKACTAVVSWITVVALISLIPAALNLPSAALLAKELQKNKDRLEFALDSGQIGIWEWDLKHNTIYGDQRTQDIFEVYGTEQEFRFQDFLNLLHPDDRKGIDDQIEDCITSGCPFNSKFRIIHADGSMHYIHAEGRVTYGEDGAPEQFIGVCHDFTESKIQENALLESEQNFRSTFEQIAIGIALVAPDGSWLRVNNGLCEIVGYDSDELLKLTFQDITHPDDLTADLYNVEQLLAGKIDSYSMEKRYLRKDGSEVWVNLTVCLVRHHTGEPKHFISVVENIQERKDAAEELKKYHDQVEKLSLVASKTQHSVIISDAQGRIEWVNSAFSELTGYELAEIEGKKPGEILQGPHTDPATAAVIRNHLQQQKSIAVEIINYDRRQREYWVELKIDPVFDDAGTLINFIATQVDITARKQSELALRKATGQFERLLTADILGIMTCRLDGRIEQINDELLRILGYSYEDAIDNQLNWQELTPPEWAPMDLAAIEELSQTGHAKPFEKEYLRKDGTRIPVVIGVTMLDEADDLCLCFVLDVTSQKATEESLKIAKQTAEEASRAKSEFLANMSHELRTPLNGIIGMTELLGLTKLDQRQHQFVDACRTSGESLLYLINDILDFSKIEAGKLELDQQAFDLEKLMIDTVSTMAWRAAEKGLELPYYVEPATRRMLNGDSNRLRQVLVNLIGNAVKFTEAGEVVVRVESVSMTQDQLKARFSISDTGIGISEEKIGRLFQSFSQADTSTTRNYGGTGLGLAISKEIVELMGGTIGIESEPGTGSTFWFEIPFQVVSDRTETSPQTSSLEGKRALIAEENQTWRQILCEYALELKLDAVAVSTFAEVQEAIEAGTQNNVAYDLLLVNSELAGPDELKLWNSSREDLPHTVLLLNSLEDQLDSEQKREVDATICKPLHRRQLLSVIEGVLNGREEHGGLKTVESIEEYTTSEQPRLPAAHVLIAEDQSINQMYMEELLKALGCTCETALNGLETIEAVKRSQFDLILMDCQMPEMDGFEASRQIRQLEADGILSGHIPIVALTANAVKGDREVCLQAGMDDYLSKPVQTNQIREVFARLLEQQADPSDSSRADCDQSEQSRAESPIDSQQLWERCFKNLDFANSLLNELEAVGPDRITEIQENADQQNLTGIADAAHALKGTAGILCASPLYDLSLQVEKASQNESYTDDLNELIKQVVAEMQECLDSLPKLREEFQTINENAK</sequence>
<evidence type="ECO:0000256" key="6">
    <source>
        <dbReference type="ARBA" id="ARBA00022679"/>
    </source>
</evidence>
<feature type="modified residue" description="Phosphohistidine" evidence="14">
    <location>
        <position position="1292"/>
    </location>
</feature>
<dbReference type="InterPro" id="IPR001610">
    <property type="entry name" value="PAC"/>
</dbReference>
<dbReference type="FunFam" id="3.30.565.10:FF:000010">
    <property type="entry name" value="Sensor histidine kinase RcsC"/>
    <property type="match status" value="1"/>
</dbReference>
<dbReference type="InterPro" id="IPR003661">
    <property type="entry name" value="HisK_dim/P_dom"/>
</dbReference>
<dbReference type="SMART" id="SM00073">
    <property type="entry name" value="HPT"/>
    <property type="match status" value="1"/>
</dbReference>
<dbReference type="SMART" id="SM00387">
    <property type="entry name" value="HATPase_c"/>
    <property type="match status" value="1"/>
</dbReference>
<dbReference type="InterPro" id="IPR036641">
    <property type="entry name" value="HPT_dom_sf"/>
</dbReference>
<feature type="domain" description="Histidine kinase" evidence="19">
    <location>
        <begin position="710"/>
        <end position="931"/>
    </location>
</feature>
<gene>
    <name evidence="24" type="ORF">F1728_19840</name>
</gene>
<evidence type="ECO:0000256" key="1">
    <source>
        <dbReference type="ARBA" id="ARBA00000085"/>
    </source>
</evidence>
<feature type="transmembrane region" description="Helical" evidence="17">
    <location>
        <begin position="76"/>
        <end position="100"/>
    </location>
</feature>
<dbReference type="PANTHER" id="PTHR45339:SF1">
    <property type="entry name" value="HYBRID SIGNAL TRANSDUCTION HISTIDINE KINASE J"/>
    <property type="match status" value="1"/>
</dbReference>
<dbReference type="SMART" id="SM00388">
    <property type="entry name" value="HisKA"/>
    <property type="match status" value="1"/>
</dbReference>
<feature type="compositionally biased region" description="Basic and acidic residues" evidence="16">
    <location>
        <begin position="1223"/>
        <end position="1236"/>
    </location>
</feature>
<comment type="subcellular location">
    <subcellularLocation>
        <location evidence="2">Cell membrane</location>
        <topology evidence="2">Multi-pass membrane protein</topology>
    </subcellularLocation>
</comment>
<dbReference type="SMART" id="SM00448">
    <property type="entry name" value="REC"/>
    <property type="match status" value="2"/>
</dbReference>
<evidence type="ECO:0000313" key="24">
    <source>
        <dbReference type="EMBL" id="QGQ24799.1"/>
    </source>
</evidence>
<dbReference type="PROSITE" id="PS50110">
    <property type="entry name" value="RESPONSE_REGULATORY"/>
    <property type="match status" value="2"/>
</dbReference>
<dbReference type="CDD" id="cd00088">
    <property type="entry name" value="HPT"/>
    <property type="match status" value="1"/>
</dbReference>
<dbReference type="SUPFAM" id="SSF55785">
    <property type="entry name" value="PYP-like sensor domain (PAS domain)"/>
    <property type="match status" value="4"/>
</dbReference>
<dbReference type="InterPro" id="IPR008207">
    <property type="entry name" value="Sig_transdc_His_kin_Hpt_dom"/>
</dbReference>
<dbReference type="GO" id="GO:0005524">
    <property type="term" value="F:ATP binding"/>
    <property type="evidence" value="ECO:0007669"/>
    <property type="project" value="UniProtKB-KW"/>
</dbReference>
<dbReference type="Pfam" id="PF00512">
    <property type="entry name" value="HisKA"/>
    <property type="match status" value="1"/>
</dbReference>
<dbReference type="Pfam" id="PF13426">
    <property type="entry name" value="PAS_9"/>
    <property type="match status" value="2"/>
</dbReference>
<evidence type="ECO:0000256" key="10">
    <source>
        <dbReference type="ARBA" id="ARBA00022840"/>
    </source>
</evidence>
<evidence type="ECO:0000256" key="12">
    <source>
        <dbReference type="ARBA" id="ARBA00023012"/>
    </source>
</evidence>
<dbReference type="InterPro" id="IPR004358">
    <property type="entry name" value="Sig_transdc_His_kin-like_C"/>
</dbReference>
<evidence type="ECO:0000256" key="16">
    <source>
        <dbReference type="SAM" id="MobiDB-lite"/>
    </source>
</evidence>
<dbReference type="Pfam" id="PF25487">
    <property type="entry name" value="ETR1_N"/>
    <property type="match status" value="1"/>
</dbReference>
<dbReference type="CDD" id="cd00082">
    <property type="entry name" value="HisKA"/>
    <property type="match status" value="1"/>
</dbReference>
<feature type="domain" description="HPt" evidence="23">
    <location>
        <begin position="1253"/>
        <end position="1344"/>
    </location>
</feature>
<keyword evidence="5 15" id="KW-0597">Phosphoprotein</keyword>
<evidence type="ECO:0000256" key="15">
    <source>
        <dbReference type="PROSITE-ProRule" id="PRU00169"/>
    </source>
</evidence>
<dbReference type="GO" id="GO:0005886">
    <property type="term" value="C:plasma membrane"/>
    <property type="evidence" value="ECO:0007669"/>
    <property type="project" value="UniProtKB-SubCell"/>
</dbReference>
<dbReference type="InterPro" id="IPR001789">
    <property type="entry name" value="Sig_transdc_resp-reg_receiver"/>
</dbReference>
<dbReference type="Proteomes" id="UP000427281">
    <property type="component" value="Chromosome"/>
</dbReference>
<dbReference type="KEGG" id="gim:F1728_19840"/>
<dbReference type="CDD" id="cd16922">
    <property type="entry name" value="HATPase_EvgS-ArcB-TorS-like"/>
    <property type="match status" value="1"/>
</dbReference>
<feature type="region of interest" description="Disordered" evidence="16">
    <location>
        <begin position="1218"/>
        <end position="1241"/>
    </location>
</feature>
<keyword evidence="6" id="KW-0808">Transferase</keyword>
<evidence type="ECO:0000256" key="5">
    <source>
        <dbReference type="ARBA" id="ARBA00022553"/>
    </source>
</evidence>
<evidence type="ECO:0000256" key="2">
    <source>
        <dbReference type="ARBA" id="ARBA00004651"/>
    </source>
</evidence>
<dbReference type="CDD" id="cd17546">
    <property type="entry name" value="REC_hyHK_CKI1_RcsC-like"/>
    <property type="match status" value="1"/>
</dbReference>
<evidence type="ECO:0000256" key="14">
    <source>
        <dbReference type="PROSITE-ProRule" id="PRU00110"/>
    </source>
</evidence>
<dbReference type="Pfam" id="PF01627">
    <property type="entry name" value="Hpt"/>
    <property type="match status" value="1"/>
</dbReference>
<feature type="chain" id="PRO_5026312586" description="histidine kinase" evidence="18">
    <location>
        <begin position="23"/>
        <end position="1359"/>
    </location>
</feature>
<evidence type="ECO:0000256" key="17">
    <source>
        <dbReference type="SAM" id="Phobius"/>
    </source>
</evidence>
<dbReference type="InterPro" id="IPR013655">
    <property type="entry name" value="PAS_fold_3"/>
</dbReference>
<dbReference type="InterPro" id="IPR035965">
    <property type="entry name" value="PAS-like_dom_sf"/>
</dbReference>
<feature type="domain" description="PAS" evidence="21">
    <location>
        <begin position="441"/>
        <end position="512"/>
    </location>
</feature>
<dbReference type="PANTHER" id="PTHR45339">
    <property type="entry name" value="HYBRID SIGNAL TRANSDUCTION HISTIDINE KINASE J"/>
    <property type="match status" value="1"/>
</dbReference>
<evidence type="ECO:0000256" key="18">
    <source>
        <dbReference type="SAM" id="SignalP"/>
    </source>
</evidence>
<dbReference type="SMART" id="SM00086">
    <property type="entry name" value="PAC"/>
    <property type="match status" value="4"/>
</dbReference>
<dbReference type="Pfam" id="PF00072">
    <property type="entry name" value="Response_reg"/>
    <property type="match status" value="1"/>
</dbReference>
<dbReference type="SUPFAM" id="SSF52172">
    <property type="entry name" value="CheY-like"/>
    <property type="match status" value="2"/>
</dbReference>
<dbReference type="InterPro" id="IPR005467">
    <property type="entry name" value="His_kinase_dom"/>
</dbReference>
<protein>
    <recommendedName>
        <fullName evidence="3">histidine kinase</fullName>
        <ecNumber evidence="3">2.7.13.3</ecNumber>
    </recommendedName>
</protein>
<feature type="domain" description="PAS" evidence="21">
    <location>
        <begin position="311"/>
        <end position="381"/>
    </location>
</feature>
<reference evidence="24 25" key="1">
    <citation type="submission" date="2019-09" db="EMBL/GenBank/DDBJ databases">
        <title>Gimesia benthica sp. nov., a novel bacterium isolated from deep-sea water of the Northwest Indian Ocean.</title>
        <authorList>
            <person name="Dai X."/>
        </authorList>
    </citation>
    <scope>NUCLEOTIDE SEQUENCE [LARGE SCALE GENOMIC DNA]</scope>
    <source>
        <strain evidence="24 25">E7</strain>
    </source>
</reference>
<keyword evidence="18" id="KW-0732">Signal</keyword>
<keyword evidence="10" id="KW-0067">ATP-binding</keyword>
<comment type="catalytic activity">
    <reaction evidence="1">
        <text>ATP + protein L-histidine = ADP + protein N-phospho-L-histidine.</text>
        <dbReference type="EC" id="2.7.13.3"/>
    </reaction>
</comment>
<evidence type="ECO:0000259" key="21">
    <source>
        <dbReference type="PROSITE" id="PS50112"/>
    </source>
</evidence>
<proteinExistence type="predicted"/>
<feature type="signal peptide" evidence="18">
    <location>
        <begin position="1"/>
        <end position="22"/>
    </location>
</feature>
<dbReference type="Gene3D" id="1.20.120.160">
    <property type="entry name" value="HPT domain"/>
    <property type="match status" value="1"/>
</dbReference>
<dbReference type="PRINTS" id="PR00344">
    <property type="entry name" value="BCTRLSENSOR"/>
</dbReference>
<feature type="domain" description="PAC" evidence="22">
    <location>
        <begin position="385"/>
        <end position="437"/>
    </location>
</feature>
<keyword evidence="13 17" id="KW-0472">Membrane</keyword>
<dbReference type="GO" id="GO:0000155">
    <property type="term" value="F:phosphorelay sensor kinase activity"/>
    <property type="evidence" value="ECO:0007669"/>
    <property type="project" value="InterPro"/>
</dbReference>
<dbReference type="NCBIfam" id="TIGR00229">
    <property type="entry name" value="sensory_box"/>
    <property type="match status" value="4"/>
</dbReference>
<dbReference type="PROSITE" id="PS50109">
    <property type="entry name" value="HIS_KIN"/>
    <property type="match status" value="1"/>
</dbReference>
<dbReference type="FunFam" id="1.10.287.130:FF:000003">
    <property type="entry name" value="Histidine kinase"/>
    <property type="match status" value="1"/>
</dbReference>
<keyword evidence="7 17" id="KW-0812">Transmembrane</keyword>
<dbReference type="PROSITE" id="PS50113">
    <property type="entry name" value="PAC"/>
    <property type="match status" value="3"/>
</dbReference>
<dbReference type="Gene3D" id="3.30.565.10">
    <property type="entry name" value="Histidine kinase-like ATPase, C-terminal domain"/>
    <property type="match status" value="1"/>
</dbReference>
<feature type="domain" description="PAC" evidence="22">
    <location>
        <begin position="513"/>
        <end position="567"/>
    </location>
</feature>
<name>A0A6I6AJI2_9PLAN</name>
<dbReference type="PROSITE" id="PS50112">
    <property type="entry name" value="PAS"/>
    <property type="match status" value="3"/>
</dbReference>
<evidence type="ECO:0000259" key="19">
    <source>
        <dbReference type="PROSITE" id="PS50109"/>
    </source>
</evidence>